<gene>
    <name evidence="2" type="primary">Bm7946</name>
    <name evidence="2" type="ORF">BM_Bm7946</name>
</gene>
<dbReference type="OMA" id="ITSNCCS"/>
<name>A0A1I9G856_BRUMA</name>
<proteinExistence type="predicted"/>
<evidence type="ECO:0000313" key="2">
    <source>
        <dbReference type="EMBL" id="CDQ06386.1"/>
    </source>
</evidence>
<accession>A0A1I9G856</accession>
<sequence>MLPFIGSITSNCCSILTQREKFQEDLEGGILTIVGLTMPNKRQMSKAPNDNDHLRSFVVDDCDNDDNDDDDGINNIDSNITQSTDDNTQKILTRSTESLYPFGTGNQQSTTMRRLSHNLNNERRRSLLWIRPTTEEIIARASHRIAEESKLHHREQFNSTRGLSVSN</sequence>
<evidence type="ECO:0000256" key="1">
    <source>
        <dbReference type="SAM" id="MobiDB-lite"/>
    </source>
</evidence>
<organism evidence="2">
    <name type="scientific">Brugia malayi</name>
    <name type="common">Filarial nematode worm</name>
    <dbReference type="NCBI Taxonomy" id="6279"/>
    <lineage>
        <taxon>Eukaryota</taxon>
        <taxon>Metazoa</taxon>
        <taxon>Ecdysozoa</taxon>
        <taxon>Nematoda</taxon>
        <taxon>Chromadorea</taxon>
        <taxon>Rhabditida</taxon>
        <taxon>Spirurina</taxon>
        <taxon>Spiruromorpha</taxon>
        <taxon>Filarioidea</taxon>
        <taxon>Onchocercidae</taxon>
        <taxon>Brugia</taxon>
    </lineage>
</organism>
<feature type="region of interest" description="Disordered" evidence="1">
    <location>
        <begin position="65"/>
        <end position="85"/>
    </location>
</feature>
<reference evidence="2" key="1">
    <citation type="journal article" date="2007" name="Science">
        <title>Draft genome of the filarial nematode parasite Brugia malayi.</title>
        <authorList>
            <person name="Ghedin E."/>
            <person name="Wang S."/>
            <person name="Spiro D."/>
            <person name="Caler E."/>
            <person name="Zhao Q."/>
            <person name="Crabtree J."/>
            <person name="Allen J.E."/>
            <person name="Delcher A.L."/>
            <person name="Guiliano D.B."/>
            <person name="Miranda-Saavedra D."/>
            <person name="Angiuoli S.V."/>
            <person name="Creasy T."/>
            <person name="Amedeo P."/>
            <person name="Haas B."/>
            <person name="El-Sayed N.M."/>
            <person name="Wortman J.R."/>
            <person name="Feldblyum T."/>
            <person name="Tallon L."/>
            <person name="Schatz M."/>
            <person name="Shumway M."/>
            <person name="Koo H."/>
            <person name="Salzberg S.L."/>
            <person name="Schobel S."/>
            <person name="Pertea M."/>
            <person name="Pop M."/>
            <person name="White O."/>
            <person name="Barton G.J."/>
            <person name="Carlow C.K."/>
            <person name="Crawford M.J."/>
            <person name="Daub J."/>
            <person name="Dimmic M.W."/>
            <person name="Estes C.F."/>
            <person name="Foster J.M."/>
            <person name="Ganatra M."/>
            <person name="Gregory W.F."/>
            <person name="Johnson N.M."/>
            <person name="Jin J."/>
            <person name="Komuniecki R."/>
            <person name="Korf I."/>
            <person name="Kumar S."/>
            <person name="Laney S."/>
            <person name="Li B.W."/>
            <person name="Li W."/>
            <person name="Lindblom T.H."/>
            <person name="Lustigman S."/>
            <person name="Ma D."/>
            <person name="Maina C.V."/>
            <person name="Martin D.M."/>
            <person name="McCarter J.P."/>
            <person name="McReynolds L."/>
            <person name="Mitreva M."/>
            <person name="Nutman T.B."/>
            <person name="Parkinson J."/>
            <person name="Peregrin-Alvarez J.M."/>
            <person name="Poole C."/>
            <person name="Ren Q."/>
            <person name="Saunders L."/>
            <person name="Sluder A.E."/>
            <person name="Smith K."/>
            <person name="Stanke M."/>
            <person name="Unnasch T.R."/>
            <person name="Ware J."/>
            <person name="Wei A.D."/>
            <person name="Weil G."/>
            <person name="Williams D.J."/>
            <person name="Zhang Y."/>
            <person name="Williams S.A."/>
            <person name="Fraser-Liggett C."/>
            <person name="Slatko B."/>
            <person name="Blaxter M.L."/>
            <person name="Scott A.L."/>
        </authorList>
    </citation>
    <scope>NUCLEOTIDE SEQUENCE</scope>
    <source>
        <strain evidence="2">FR3</strain>
    </source>
</reference>
<dbReference type="AlphaFoldDB" id="A0A1I9G856"/>
<protein>
    <submittedName>
        <fullName evidence="2">Bm7946</fullName>
    </submittedName>
</protein>
<reference evidence="2" key="2">
    <citation type="submission" date="2012-12" db="EMBL/GenBank/DDBJ databases">
        <authorList>
            <consortium name="WormBase Consortium"/>
            <person name="Ghedin E."/>
            <person name="Paulini M."/>
        </authorList>
    </citation>
    <scope>NUCLEOTIDE SEQUENCE</scope>
    <source>
        <strain evidence="2">FR3</strain>
    </source>
</reference>
<dbReference type="EMBL" id="LN855153">
    <property type="protein sequence ID" value="CDQ06386.1"/>
    <property type="molecule type" value="Genomic_DNA"/>
</dbReference>